<protein>
    <submittedName>
        <fullName evidence="1">DUF4432 family protein</fullName>
    </submittedName>
</protein>
<reference evidence="1 2" key="1">
    <citation type="journal article" date="2023" name="Genome Announc.">
        <title>Pan-Genome Analyses of the Genus Cohnella and Proposal of the Novel Species Cohnella silvisoli sp. nov., Isolated from Forest Soil.</title>
        <authorList>
            <person name="Wang C."/>
            <person name="Mao L."/>
            <person name="Bao G."/>
            <person name="Zhu H."/>
        </authorList>
    </citation>
    <scope>NUCLEOTIDE SEQUENCE [LARGE SCALE GENOMIC DNA]</scope>
    <source>
        <strain evidence="1 2">NL03-T5-1</strain>
    </source>
</reference>
<keyword evidence="2" id="KW-1185">Reference proteome</keyword>
<dbReference type="InterPro" id="IPR027839">
    <property type="entry name" value="DUF4432"/>
</dbReference>
<dbReference type="InterPro" id="IPR014718">
    <property type="entry name" value="GH-type_carb-bd"/>
</dbReference>
<dbReference type="EMBL" id="JASKHM010000001">
    <property type="protein sequence ID" value="MEQ4480939.1"/>
    <property type="molecule type" value="Genomic_DNA"/>
</dbReference>
<evidence type="ECO:0000313" key="1">
    <source>
        <dbReference type="EMBL" id="MEQ4480939.1"/>
    </source>
</evidence>
<dbReference type="Proteomes" id="UP001493487">
    <property type="component" value="Unassembled WGS sequence"/>
</dbReference>
<organism evidence="1 2">
    <name type="scientific">Cohnella silvisoli</name>
    <dbReference type="NCBI Taxonomy" id="2873699"/>
    <lineage>
        <taxon>Bacteria</taxon>
        <taxon>Bacillati</taxon>
        <taxon>Bacillota</taxon>
        <taxon>Bacilli</taxon>
        <taxon>Bacillales</taxon>
        <taxon>Paenibacillaceae</taxon>
        <taxon>Cohnella</taxon>
    </lineage>
</organism>
<evidence type="ECO:0000313" key="2">
    <source>
        <dbReference type="Proteomes" id="UP001493487"/>
    </source>
</evidence>
<comment type="caution">
    <text evidence="1">The sequence shown here is derived from an EMBL/GenBank/DDBJ whole genome shotgun (WGS) entry which is preliminary data.</text>
</comment>
<gene>
    <name evidence="1" type="ORF">QJS35_00880</name>
</gene>
<proteinExistence type="predicted"/>
<dbReference type="Pfam" id="PF14486">
    <property type="entry name" value="DUF4432"/>
    <property type="match status" value="1"/>
</dbReference>
<dbReference type="Gene3D" id="2.70.98.10">
    <property type="match status" value="1"/>
</dbReference>
<accession>A0ABV1KLD2</accession>
<sequence length="187" mass="21583">MSAGESEIRIVERIVNTDGDAVHFIWTHHPAFGSPLIDEQAQVILPRDAVAFNVLRYEQNRDEPLESFEEEVTSVRLPSGNRKNLLKIDPRMPDGEACYIPLMSAHEGAAGIFNPNLNLKLLLEWDHRTFLCLRYWSNNDGEMYTVALEPSTSWFSDIQDCIRHGNCISLQPTEERRFWMKIRVEQP</sequence>
<name>A0ABV1KLD2_9BACL</name>